<name>A0AAN5BYT9_ASPOZ</name>
<accession>A0AAN5BYT9</accession>
<proteinExistence type="predicted"/>
<organism evidence="1 2">
    <name type="scientific">Aspergillus oryzae</name>
    <name type="common">Yellow koji mold</name>
    <dbReference type="NCBI Taxonomy" id="5062"/>
    <lineage>
        <taxon>Eukaryota</taxon>
        <taxon>Fungi</taxon>
        <taxon>Dikarya</taxon>
        <taxon>Ascomycota</taxon>
        <taxon>Pezizomycotina</taxon>
        <taxon>Eurotiomycetes</taxon>
        <taxon>Eurotiomycetidae</taxon>
        <taxon>Eurotiales</taxon>
        <taxon>Aspergillaceae</taxon>
        <taxon>Aspergillus</taxon>
        <taxon>Aspergillus subgen. Circumdati</taxon>
    </lineage>
</organism>
<reference evidence="1" key="1">
    <citation type="submission" date="2023-04" db="EMBL/GenBank/DDBJ databases">
        <title>Aspergillus oryzae NBRC 4228.</title>
        <authorList>
            <person name="Ichikawa N."/>
            <person name="Sato H."/>
            <person name="Tonouchi N."/>
        </authorList>
    </citation>
    <scope>NUCLEOTIDE SEQUENCE</scope>
    <source>
        <strain evidence="1">NBRC 4228</strain>
    </source>
</reference>
<sequence>MFSFPTISHIKTRPQLFYSFTAEDGSAETAPSTADLFSTSFLLSNTSWHLQITRLLPESDFISGQLEDIRDLSKWMHEDLSNHLSQNGPRTSIEDVIVAGASAGALLALLTGGPLISVDVPELTSERISSVVDMERPIASTPPPKSFEDFVFNPRQQVGAEIFRRGLVAEFLLRGLIRHCPDGSTIEWQLPEKGETQEFEIDGISKFPSLPENADCLSPNVPDTWKSRRVFEVAHAVGLVECLDSQGLRHKEHIVDGAHHAFDIGANTGDDIHLNVMLPAVDWIAGVINHH</sequence>
<dbReference type="Proteomes" id="UP001165205">
    <property type="component" value="Unassembled WGS sequence"/>
</dbReference>
<dbReference type="AlphaFoldDB" id="A0AAN5BYT9"/>
<comment type="caution">
    <text evidence="1">The sequence shown here is derived from an EMBL/GenBank/DDBJ whole genome shotgun (WGS) entry which is preliminary data.</text>
</comment>
<evidence type="ECO:0000313" key="2">
    <source>
        <dbReference type="Proteomes" id="UP001165205"/>
    </source>
</evidence>
<dbReference type="SUPFAM" id="SSF53474">
    <property type="entry name" value="alpha/beta-Hydrolases"/>
    <property type="match status" value="1"/>
</dbReference>
<protein>
    <submittedName>
        <fullName evidence="1">Unnamed protein product</fullName>
    </submittedName>
</protein>
<dbReference type="EMBL" id="BSYA01000075">
    <property type="protein sequence ID" value="GMG30752.1"/>
    <property type="molecule type" value="Genomic_DNA"/>
</dbReference>
<gene>
    <name evidence="1" type="ORF">Aory04_000676500</name>
</gene>
<dbReference type="InterPro" id="IPR029058">
    <property type="entry name" value="AB_hydrolase_fold"/>
</dbReference>
<evidence type="ECO:0000313" key="1">
    <source>
        <dbReference type="EMBL" id="GMG30752.1"/>
    </source>
</evidence>
<dbReference type="Gene3D" id="3.40.50.1820">
    <property type="entry name" value="alpha/beta hydrolase"/>
    <property type="match status" value="1"/>
</dbReference>